<dbReference type="Pfam" id="PF04149">
    <property type="entry name" value="DUF397"/>
    <property type="match status" value="1"/>
</dbReference>
<organism evidence="2 3">
    <name type="scientific">Streptomyces calidiresistens</name>
    <dbReference type="NCBI Taxonomy" id="1485586"/>
    <lineage>
        <taxon>Bacteria</taxon>
        <taxon>Bacillati</taxon>
        <taxon>Actinomycetota</taxon>
        <taxon>Actinomycetes</taxon>
        <taxon>Kitasatosporales</taxon>
        <taxon>Streptomycetaceae</taxon>
        <taxon>Streptomyces</taxon>
    </lineage>
</organism>
<comment type="caution">
    <text evidence="2">The sequence shown here is derived from an EMBL/GenBank/DDBJ whole genome shotgun (WGS) entry which is preliminary data.</text>
</comment>
<accession>A0A7W3T6P5</accession>
<evidence type="ECO:0000313" key="2">
    <source>
        <dbReference type="EMBL" id="MBB0231945.1"/>
    </source>
</evidence>
<sequence>MPECGSRWVKSSFSGDGGNNCLEVAAAPGGVAVRESEVPGRVVVADPAAFAGLLAAVRSGRLGGPAC</sequence>
<keyword evidence="3" id="KW-1185">Reference proteome</keyword>
<dbReference type="Proteomes" id="UP000530234">
    <property type="component" value="Unassembled WGS sequence"/>
</dbReference>
<feature type="domain" description="DUF397" evidence="1">
    <location>
        <begin position="7"/>
        <end position="58"/>
    </location>
</feature>
<dbReference type="AlphaFoldDB" id="A0A7W3T6P5"/>
<protein>
    <submittedName>
        <fullName evidence="2">DUF397 domain-containing protein</fullName>
    </submittedName>
</protein>
<name>A0A7W3T6P5_9ACTN</name>
<dbReference type="InterPro" id="IPR007278">
    <property type="entry name" value="DUF397"/>
</dbReference>
<proteinExistence type="predicted"/>
<evidence type="ECO:0000313" key="3">
    <source>
        <dbReference type="Proteomes" id="UP000530234"/>
    </source>
</evidence>
<reference evidence="3" key="1">
    <citation type="submission" date="2019-10" db="EMBL/GenBank/DDBJ databases">
        <title>Streptomyces sp. nov., a novel actinobacterium isolated from alkaline environment.</title>
        <authorList>
            <person name="Golinska P."/>
        </authorList>
    </citation>
    <scope>NUCLEOTIDE SEQUENCE [LARGE SCALE GENOMIC DNA]</scope>
    <source>
        <strain evidence="3">DSM 42108</strain>
    </source>
</reference>
<evidence type="ECO:0000259" key="1">
    <source>
        <dbReference type="Pfam" id="PF04149"/>
    </source>
</evidence>
<dbReference type="EMBL" id="VKHS01000693">
    <property type="protein sequence ID" value="MBB0231945.1"/>
    <property type="molecule type" value="Genomic_DNA"/>
</dbReference>
<gene>
    <name evidence="2" type="ORF">FOE67_21200</name>
</gene>